<evidence type="ECO:0000313" key="2">
    <source>
        <dbReference type="Proteomes" id="UP000015105"/>
    </source>
</evidence>
<dbReference type="Proteomes" id="UP000015105">
    <property type="component" value="Chromosome 2D"/>
</dbReference>
<organism evidence="1 2">
    <name type="scientific">Aegilops tauschii subsp. strangulata</name>
    <name type="common">Goatgrass</name>
    <dbReference type="NCBI Taxonomy" id="200361"/>
    <lineage>
        <taxon>Eukaryota</taxon>
        <taxon>Viridiplantae</taxon>
        <taxon>Streptophyta</taxon>
        <taxon>Embryophyta</taxon>
        <taxon>Tracheophyta</taxon>
        <taxon>Spermatophyta</taxon>
        <taxon>Magnoliopsida</taxon>
        <taxon>Liliopsida</taxon>
        <taxon>Poales</taxon>
        <taxon>Poaceae</taxon>
        <taxon>BOP clade</taxon>
        <taxon>Pooideae</taxon>
        <taxon>Triticodae</taxon>
        <taxon>Triticeae</taxon>
        <taxon>Triticinae</taxon>
        <taxon>Aegilops</taxon>
    </lineage>
</organism>
<evidence type="ECO:0000313" key="1">
    <source>
        <dbReference type="EnsemblPlants" id="AET2Gv20064900.3"/>
    </source>
</evidence>
<dbReference type="InterPro" id="IPR007658">
    <property type="entry name" value="DUF594"/>
</dbReference>
<dbReference type="Pfam" id="PF04578">
    <property type="entry name" value="DUF594"/>
    <property type="match status" value="1"/>
</dbReference>
<reference evidence="1" key="5">
    <citation type="journal article" date="2021" name="G3 (Bethesda)">
        <title>Aegilops tauschii genome assembly Aet v5.0 features greater sequence contiguity and improved annotation.</title>
        <authorList>
            <person name="Wang L."/>
            <person name="Zhu T."/>
            <person name="Rodriguez J.C."/>
            <person name="Deal K.R."/>
            <person name="Dubcovsky J."/>
            <person name="McGuire P.E."/>
            <person name="Lux T."/>
            <person name="Spannagl M."/>
            <person name="Mayer K.F.X."/>
            <person name="Baldrich P."/>
            <person name="Meyers B.C."/>
            <person name="Huo N."/>
            <person name="Gu Y.Q."/>
            <person name="Zhou H."/>
            <person name="Devos K.M."/>
            <person name="Bennetzen J.L."/>
            <person name="Unver T."/>
            <person name="Budak H."/>
            <person name="Gulick P.J."/>
            <person name="Galiba G."/>
            <person name="Kalapos B."/>
            <person name="Nelson D.R."/>
            <person name="Li P."/>
            <person name="You F.M."/>
            <person name="Luo M.C."/>
            <person name="Dvorak J."/>
        </authorList>
    </citation>
    <scope>NUCLEOTIDE SEQUENCE [LARGE SCALE GENOMIC DNA]</scope>
    <source>
        <strain evidence="1">cv. AL8/78</strain>
    </source>
</reference>
<accession>A0A453ABZ6</accession>
<proteinExistence type="predicted"/>
<reference evidence="2" key="1">
    <citation type="journal article" date="2014" name="Science">
        <title>Ancient hybridizations among the ancestral genomes of bread wheat.</title>
        <authorList>
            <consortium name="International Wheat Genome Sequencing Consortium,"/>
            <person name="Marcussen T."/>
            <person name="Sandve S.R."/>
            <person name="Heier L."/>
            <person name="Spannagl M."/>
            <person name="Pfeifer M."/>
            <person name="Jakobsen K.S."/>
            <person name="Wulff B.B."/>
            <person name="Steuernagel B."/>
            <person name="Mayer K.F."/>
            <person name="Olsen O.A."/>
        </authorList>
    </citation>
    <scope>NUCLEOTIDE SEQUENCE [LARGE SCALE GENOMIC DNA]</scope>
    <source>
        <strain evidence="2">cv. AL8/78</strain>
    </source>
</reference>
<dbReference type="AlphaFoldDB" id="A0A453ABZ6"/>
<reference evidence="1" key="3">
    <citation type="journal article" date="2017" name="Nature">
        <title>Genome sequence of the progenitor of the wheat D genome Aegilops tauschii.</title>
        <authorList>
            <person name="Luo M.C."/>
            <person name="Gu Y.Q."/>
            <person name="Puiu D."/>
            <person name="Wang H."/>
            <person name="Twardziok S.O."/>
            <person name="Deal K.R."/>
            <person name="Huo N."/>
            <person name="Zhu T."/>
            <person name="Wang L."/>
            <person name="Wang Y."/>
            <person name="McGuire P.E."/>
            <person name="Liu S."/>
            <person name="Long H."/>
            <person name="Ramasamy R.K."/>
            <person name="Rodriguez J.C."/>
            <person name="Van S.L."/>
            <person name="Yuan L."/>
            <person name="Wang Z."/>
            <person name="Xia Z."/>
            <person name="Xiao L."/>
            <person name="Anderson O.D."/>
            <person name="Ouyang S."/>
            <person name="Liang Y."/>
            <person name="Zimin A.V."/>
            <person name="Pertea G."/>
            <person name="Qi P."/>
            <person name="Bennetzen J.L."/>
            <person name="Dai X."/>
            <person name="Dawson M.W."/>
            <person name="Muller H.G."/>
            <person name="Kugler K."/>
            <person name="Rivarola-Duarte L."/>
            <person name="Spannagl M."/>
            <person name="Mayer K.F.X."/>
            <person name="Lu F.H."/>
            <person name="Bevan M.W."/>
            <person name="Leroy P."/>
            <person name="Li P."/>
            <person name="You F.M."/>
            <person name="Sun Q."/>
            <person name="Liu Z."/>
            <person name="Lyons E."/>
            <person name="Wicker T."/>
            <person name="Salzberg S.L."/>
            <person name="Devos K.M."/>
            <person name="Dvorak J."/>
        </authorList>
    </citation>
    <scope>NUCLEOTIDE SEQUENCE [LARGE SCALE GENOMIC DNA]</scope>
    <source>
        <strain evidence="1">cv. AL8/78</strain>
    </source>
</reference>
<dbReference type="Gramene" id="AET2Gv20064900.3">
    <property type="protein sequence ID" value="AET2Gv20064900.3"/>
    <property type="gene ID" value="AET2Gv20064900"/>
</dbReference>
<name>A0A453ABZ6_AEGTS</name>
<sequence>MCWCMSAGPSMSALMHGRSAAAAHAKAIKALSEYLMFLVAVRRHMLPGLVLRSLYEVTFDALQDIGRKQAVSSRSTTTGREREGKLARTLRDKMDADGEWGLDHDKTRLVSDGANIAMALLEADESEMPEVLELVFNVWVDKLLYAGTRCSRESHARQLSRGGELTTVVWILAQHVGPFQIGQCVPDDKKRDLPPPCPLPVPKAMEEPYPPPFMMYLPPNLVRRRSCILHRRLHRGHHCRRVRCRHHRHPWRGVDGMLRCIQW</sequence>
<dbReference type="PANTHER" id="PTHR31325">
    <property type="entry name" value="OS01G0798800 PROTEIN-RELATED"/>
    <property type="match status" value="1"/>
</dbReference>
<reference evidence="2" key="2">
    <citation type="journal article" date="2017" name="Nat. Plants">
        <title>The Aegilops tauschii genome reveals multiple impacts of transposons.</title>
        <authorList>
            <person name="Zhao G."/>
            <person name="Zou C."/>
            <person name="Li K."/>
            <person name="Wang K."/>
            <person name="Li T."/>
            <person name="Gao L."/>
            <person name="Zhang X."/>
            <person name="Wang H."/>
            <person name="Yang Z."/>
            <person name="Liu X."/>
            <person name="Jiang W."/>
            <person name="Mao L."/>
            <person name="Kong X."/>
            <person name="Jiao Y."/>
            <person name="Jia J."/>
        </authorList>
    </citation>
    <scope>NUCLEOTIDE SEQUENCE [LARGE SCALE GENOMIC DNA]</scope>
    <source>
        <strain evidence="2">cv. AL8/78</strain>
    </source>
</reference>
<keyword evidence="2" id="KW-1185">Reference proteome</keyword>
<evidence type="ECO:0008006" key="3">
    <source>
        <dbReference type="Google" id="ProtNLM"/>
    </source>
</evidence>
<dbReference type="EnsemblPlants" id="AET2Gv20064900.3">
    <property type="protein sequence ID" value="AET2Gv20064900.3"/>
    <property type="gene ID" value="AET2Gv20064900"/>
</dbReference>
<protein>
    <recommendedName>
        <fullName evidence="3">DUF4220 domain-containing protein</fullName>
    </recommendedName>
</protein>
<reference evidence="1" key="4">
    <citation type="submission" date="2019-03" db="UniProtKB">
        <authorList>
            <consortium name="EnsemblPlants"/>
        </authorList>
    </citation>
    <scope>IDENTIFICATION</scope>
</reference>